<keyword evidence="1" id="KW-0472">Membrane</keyword>
<dbReference type="RefSeq" id="WP_180841689.1">
    <property type="nucleotide sequence ID" value="NZ_CP059154.1"/>
</dbReference>
<proteinExistence type="predicted"/>
<gene>
    <name evidence="2" type="ORF">HYG81_02540</name>
</gene>
<dbReference type="KEGG" id="nay:HYG81_02540"/>
<feature type="transmembrane region" description="Helical" evidence="1">
    <location>
        <begin position="58"/>
        <end position="75"/>
    </location>
</feature>
<dbReference type="OrthoDB" id="381812at2157"/>
<evidence type="ECO:0000256" key="1">
    <source>
        <dbReference type="SAM" id="Phobius"/>
    </source>
</evidence>
<keyword evidence="3" id="KW-1185">Reference proteome</keyword>
<dbReference type="Proteomes" id="UP000510869">
    <property type="component" value="Chromosome"/>
</dbReference>
<dbReference type="EMBL" id="CP059154">
    <property type="protein sequence ID" value="QLK26516.1"/>
    <property type="molecule type" value="Genomic_DNA"/>
</dbReference>
<evidence type="ECO:0000313" key="2">
    <source>
        <dbReference type="EMBL" id="QLK26516.1"/>
    </source>
</evidence>
<feature type="transmembrane region" description="Helical" evidence="1">
    <location>
        <begin position="6"/>
        <end position="26"/>
    </location>
</feature>
<dbReference type="AlphaFoldDB" id="A0A7D6CQB1"/>
<keyword evidence="1" id="KW-1133">Transmembrane helix</keyword>
<name>A0A7D6CQB1_9EURY</name>
<sequence>MSRIDLLSLLVGFFWGSAFVVVNQIIGEKRNYIPRLIVVHVIIVMSAVFVLLRLDGSVIAAGVVALLVLALANFTEFPKNGSN</sequence>
<evidence type="ECO:0000313" key="3">
    <source>
        <dbReference type="Proteomes" id="UP000510869"/>
    </source>
</evidence>
<organism evidence="2 3">
    <name type="scientific">Natrinema zhouii</name>
    <dbReference type="NCBI Taxonomy" id="1710539"/>
    <lineage>
        <taxon>Archaea</taxon>
        <taxon>Methanobacteriati</taxon>
        <taxon>Methanobacteriota</taxon>
        <taxon>Stenosarchaea group</taxon>
        <taxon>Halobacteria</taxon>
        <taxon>Halobacteriales</taxon>
        <taxon>Natrialbaceae</taxon>
        <taxon>Natrinema</taxon>
    </lineage>
</organism>
<dbReference type="GeneID" id="56142047"/>
<feature type="transmembrane region" description="Helical" evidence="1">
    <location>
        <begin position="33"/>
        <end position="52"/>
    </location>
</feature>
<protein>
    <submittedName>
        <fullName evidence="2">Uncharacterized protein</fullName>
    </submittedName>
</protein>
<accession>A0A7D6CQB1</accession>
<reference evidence="2 3" key="1">
    <citation type="submission" date="2020-07" db="EMBL/GenBank/DDBJ databases">
        <title>Natrinema (YPL30) sp. nov. and Haloterrigena xxxxxx (YPL8) sp. nov., isolated from a salt mine.</title>
        <authorList>
            <person name="Cui H."/>
        </authorList>
    </citation>
    <scope>NUCLEOTIDE SEQUENCE [LARGE SCALE GENOMIC DNA]</scope>
    <source>
        <strain evidence="2 3">YPL13</strain>
    </source>
</reference>
<keyword evidence="1" id="KW-0812">Transmembrane</keyword>